<reference evidence="3 4" key="1">
    <citation type="submission" date="2021-07" db="EMBL/GenBank/DDBJ databases">
        <title>The Aristolochia fimbriata genome: insights into angiosperm evolution, floral development and chemical biosynthesis.</title>
        <authorList>
            <person name="Jiao Y."/>
        </authorList>
    </citation>
    <scope>NUCLEOTIDE SEQUENCE [LARGE SCALE GENOMIC DNA]</scope>
    <source>
        <strain evidence="3">IBCAS-2021</strain>
        <tissue evidence="3">Leaf</tissue>
    </source>
</reference>
<keyword evidence="4" id="KW-1185">Reference proteome</keyword>
<dbReference type="AlphaFoldDB" id="A0AAV7EP61"/>
<dbReference type="EMBL" id="JAINDJ010000004">
    <property type="protein sequence ID" value="KAG9449043.1"/>
    <property type="molecule type" value="Genomic_DNA"/>
</dbReference>
<sequence length="187" mass="20934">MKIAPTNGGDGLNSYYRNSGLLPEYSQKNGATSVFAMIEEAIFAEDLDVQNHQNTNLDEPFRIADLGCSVGPNTFLVVRAIIEALKLNYYSHGDDVPADRVPGLLQRHRFKRLQHSRPIPSGRVEEHKADLFNFPSYNPTEAELKMLIEKNGSFSIEKMEALPPPKMAFDVLPLCNLAHAFHHGEDN</sequence>
<dbReference type="PANTHER" id="PTHR31009">
    <property type="entry name" value="S-ADENOSYL-L-METHIONINE:CARBOXYL METHYLTRANSFERASE FAMILY PROTEIN"/>
    <property type="match status" value="1"/>
</dbReference>
<proteinExistence type="predicted"/>
<evidence type="ECO:0000313" key="3">
    <source>
        <dbReference type="EMBL" id="KAG9449043.1"/>
    </source>
</evidence>
<name>A0AAV7EP61_ARIFI</name>
<dbReference type="SUPFAM" id="SSF53335">
    <property type="entry name" value="S-adenosyl-L-methionine-dependent methyltransferases"/>
    <property type="match status" value="1"/>
</dbReference>
<evidence type="ECO:0000313" key="4">
    <source>
        <dbReference type="Proteomes" id="UP000825729"/>
    </source>
</evidence>
<dbReference type="Pfam" id="PF03492">
    <property type="entry name" value="Methyltransf_7"/>
    <property type="match status" value="2"/>
</dbReference>
<dbReference type="InterPro" id="IPR042086">
    <property type="entry name" value="MeTrfase_capping"/>
</dbReference>
<comment type="caution">
    <text evidence="3">The sequence shown here is derived from an EMBL/GenBank/DDBJ whole genome shotgun (WGS) entry which is preliminary data.</text>
</comment>
<keyword evidence="1" id="KW-0479">Metal-binding</keyword>
<accession>A0AAV7EP61</accession>
<evidence type="ECO:0000256" key="2">
    <source>
        <dbReference type="ARBA" id="ARBA00022842"/>
    </source>
</evidence>
<dbReference type="GO" id="GO:0046872">
    <property type="term" value="F:metal ion binding"/>
    <property type="evidence" value="ECO:0007669"/>
    <property type="project" value="UniProtKB-KW"/>
</dbReference>
<dbReference type="InterPro" id="IPR005299">
    <property type="entry name" value="MeTrfase_7"/>
</dbReference>
<keyword evidence="2" id="KW-0460">Magnesium</keyword>
<gene>
    <name evidence="3" type="ORF">H6P81_009008</name>
</gene>
<dbReference type="Proteomes" id="UP000825729">
    <property type="component" value="Unassembled WGS sequence"/>
</dbReference>
<dbReference type="GO" id="GO:0008168">
    <property type="term" value="F:methyltransferase activity"/>
    <property type="evidence" value="ECO:0007669"/>
    <property type="project" value="InterPro"/>
</dbReference>
<protein>
    <submittedName>
        <fullName evidence="3">Uncharacterized protein</fullName>
    </submittedName>
</protein>
<dbReference type="Gene3D" id="1.10.1200.270">
    <property type="entry name" value="Methyltransferase, alpha-helical capping domain"/>
    <property type="match status" value="2"/>
</dbReference>
<organism evidence="3 4">
    <name type="scientific">Aristolochia fimbriata</name>
    <name type="common">White veined hardy Dutchman's pipe vine</name>
    <dbReference type="NCBI Taxonomy" id="158543"/>
    <lineage>
        <taxon>Eukaryota</taxon>
        <taxon>Viridiplantae</taxon>
        <taxon>Streptophyta</taxon>
        <taxon>Embryophyta</taxon>
        <taxon>Tracheophyta</taxon>
        <taxon>Spermatophyta</taxon>
        <taxon>Magnoliopsida</taxon>
        <taxon>Magnoliidae</taxon>
        <taxon>Piperales</taxon>
        <taxon>Aristolochiaceae</taxon>
        <taxon>Aristolochia</taxon>
    </lineage>
</organism>
<evidence type="ECO:0000256" key="1">
    <source>
        <dbReference type="ARBA" id="ARBA00022723"/>
    </source>
</evidence>
<dbReference type="Gene3D" id="3.40.50.150">
    <property type="entry name" value="Vaccinia Virus protein VP39"/>
    <property type="match status" value="2"/>
</dbReference>
<dbReference type="InterPro" id="IPR029063">
    <property type="entry name" value="SAM-dependent_MTases_sf"/>
</dbReference>